<organism evidence="4 5">
    <name type="scientific">Mycena metata</name>
    <dbReference type="NCBI Taxonomy" id="1033252"/>
    <lineage>
        <taxon>Eukaryota</taxon>
        <taxon>Fungi</taxon>
        <taxon>Dikarya</taxon>
        <taxon>Basidiomycota</taxon>
        <taxon>Agaricomycotina</taxon>
        <taxon>Agaricomycetes</taxon>
        <taxon>Agaricomycetidae</taxon>
        <taxon>Agaricales</taxon>
        <taxon>Marasmiineae</taxon>
        <taxon>Mycenaceae</taxon>
        <taxon>Mycena</taxon>
    </lineage>
</organism>
<keyword evidence="2" id="KW-0472">Membrane</keyword>
<proteinExistence type="predicted"/>
<sequence length="215" mass="22726">MSLLPSCFILLVAALPTVFGQDEPTTHIDQAQNSKVAITGAVIGGILLLIALIAIAVYGIERCLHRRRETKFIPLPTQSSETEPYQYLSLPKRTANKGQYYPGPSSPLASPDALSSIYGGGASPAGSPGAQSVRFDTYGHGPYYPGPSLASPPASPNYGRVSSPLSSPMTPSFRVRADSQSTLYLASPTTPKNKSPMSFSTFADAQSLSSDSRTL</sequence>
<evidence type="ECO:0000256" key="2">
    <source>
        <dbReference type="SAM" id="Phobius"/>
    </source>
</evidence>
<feature type="region of interest" description="Disordered" evidence="1">
    <location>
        <begin position="146"/>
        <end position="215"/>
    </location>
</feature>
<feature type="signal peptide" evidence="3">
    <location>
        <begin position="1"/>
        <end position="20"/>
    </location>
</feature>
<reference evidence="4" key="1">
    <citation type="submission" date="2023-03" db="EMBL/GenBank/DDBJ databases">
        <title>Massive genome expansion in bonnet fungi (Mycena s.s.) driven by repeated elements and novel gene families across ecological guilds.</title>
        <authorList>
            <consortium name="Lawrence Berkeley National Laboratory"/>
            <person name="Harder C.B."/>
            <person name="Miyauchi S."/>
            <person name="Viragh M."/>
            <person name="Kuo A."/>
            <person name="Thoen E."/>
            <person name="Andreopoulos B."/>
            <person name="Lu D."/>
            <person name="Skrede I."/>
            <person name="Drula E."/>
            <person name="Henrissat B."/>
            <person name="Morin E."/>
            <person name="Kohler A."/>
            <person name="Barry K."/>
            <person name="LaButti K."/>
            <person name="Morin E."/>
            <person name="Salamov A."/>
            <person name="Lipzen A."/>
            <person name="Mereny Z."/>
            <person name="Hegedus B."/>
            <person name="Baldrian P."/>
            <person name="Stursova M."/>
            <person name="Weitz H."/>
            <person name="Taylor A."/>
            <person name="Grigoriev I.V."/>
            <person name="Nagy L.G."/>
            <person name="Martin F."/>
            <person name="Kauserud H."/>
        </authorList>
    </citation>
    <scope>NUCLEOTIDE SEQUENCE</scope>
    <source>
        <strain evidence="4">CBHHK182m</strain>
    </source>
</reference>
<name>A0AAD7NIK6_9AGAR</name>
<comment type="caution">
    <text evidence="4">The sequence shown here is derived from an EMBL/GenBank/DDBJ whole genome shotgun (WGS) entry which is preliminary data.</text>
</comment>
<dbReference type="Proteomes" id="UP001215598">
    <property type="component" value="Unassembled WGS sequence"/>
</dbReference>
<evidence type="ECO:0000256" key="3">
    <source>
        <dbReference type="SAM" id="SignalP"/>
    </source>
</evidence>
<dbReference type="EMBL" id="JARKIB010000032">
    <property type="protein sequence ID" value="KAJ7762627.1"/>
    <property type="molecule type" value="Genomic_DNA"/>
</dbReference>
<accession>A0AAD7NIK6</accession>
<keyword evidence="3" id="KW-0732">Signal</keyword>
<evidence type="ECO:0000256" key="1">
    <source>
        <dbReference type="SAM" id="MobiDB-lite"/>
    </source>
</evidence>
<keyword evidence="5" id="KW-1185">Reference proteome</keyword>
<dbReference type="AlphaFoldDB" id="A0AAD7NIK6"/>
<feature type="compositionally biased region" description="Polar residues" evidence="1">
    <location>
        <begin position="178"/>
        <end position="215"/>
    </location>
</feature>
<evidence type="ECO:0000313" key="4">
    <source>
        <dbReference type="EMBL" id="KAJ7762627.1"/>
    </source>
</evidence>
<gene>
    <name evidence="4" type="ORF">B0H16DRAFT_1529429</name>
</gene>
<keyword evidence="2" id="KW-1133">Transmembrane helix</keyword>
<feature type="chain" id="PRO_5042262934" evidence="3">
    <location>
        <begin position="21"/>
        <end position="215"/>
    </location>
</feature>
<evidence type="ECO:0000313" key="5">
    <source>
        <dbReference type="Proteomes" id="UP001215598"/>
    </source>
</evidence>
<feature type="transmembrane region" description="Helical" evidence="2">
    <location>
        <begin position="36"/>
        <end position="60"/>
    </location>
</feature>
<protein>
    <submittedName>
        <fullName evidence="4">Uncharacterized protein</fullName>
    </submittedName>
</protein>
<keyword evidence="2" id="KW-0812">Transmembrane</keyword>